<protein>
    <recommendedName>
        <fullName evidence="1">Ribonucleotide reductase class II vitamin B12-dependent N-terminal domain-containing protein</fullName>
    </recommendedName>
</protein>
<name>A0A382D8P3_9ZZZZ</name>
<feature type="domain" description="Ribonucleotide reductase class II vitamin B12-dependent N-terminal" evidence="1">
    <location>
        <begin position="42"/>
        <end position="164"/>
    </location>
</feature>
<reference evidence="2" key="1">
    <citation type="submission" date="2018-05" db="EMBL/GenBank/DDBJ databases">
        <authorList>
            <person name="Lanie J.A."/>
            <person name="Ng W.-L."/>
            <person name="Kazmierczak K.M."/>
            <person name="Andrzejewski T.M."/>
            <person name="Davidsen T.M."/>
            <person name="Wayne K.J."/>
            <person name="Tettelin H."/>
            <person name="Glass J.I."/>
            <person name="Rusch D."/>
            <person name="Podicherti R."/>
            <person name="Tsui H.-C.T."/>
            <person name="Winkler M.E."/>
        </authorList>
    </citation>
    <scope>NUCLEOTIDE SEQUENCE</scope>
</reference>
<evidence type="ECO:0000313" key="2">
    <source>
        <dbReference type="EMBL" id="SVB33983.1"/>
    </source>
</evidence>
<sequence>MEARSKGVLEAGEAEAGMVIERRFTTAGDNPFDVFDWIEMDVEIRNPDGSMADSIEGVKLPSGFDGVAGKVCAQKYLRKAGVPRALRKVPEDGVPVWLQRSAPDHEKLQTLEGDERMGGEVDGRELFRRLAGTWTYWGWKYGYFASEVDARAYFDEMCYLIASQRS</sequence>
<organism evidence="2">
    <name type="scientific">marine metagenome</name>
    <dbReference type="NCBI Taxonomy" id="408172"/>
    <lineage>
        <taxon>unclassified sequences</taxon>
        <taxon>metagenomes</taxon>
        <taxon>ecological metagenomes</taxon>
    </lineage>
</organism>
<dbReference type="EMBL" id="UINC01037855">
    <property type="protein sequence ID" value="SVB33983.1"/>
    <property type="molecule type" value="Genomic_DNA"/>
</dbReference>
<accession>A0A382D8P3</accession>
<dbReference type="GO" id="GO:0004748">
    <property type="term" value="F:ribonucleoside-diphosphate reductase activity, thioredoxin disulfide as acceptor"/>
    <property type="evidence" value="ECO:0007669"/>
    <property type="project" value="InterPro"/>
</dbReference>
<dbReference type="Pfam" id="PF08471">
    <property type="entry name" value="Ribonuc_red_2_N"/>
    <property type="match status" value="1"/>
</dbReference>
<evidence type="ECO:0000259" key="1">
    <source>
        <dbReference type="Pfam" id="PF08471"/>
    </source>
</evidence>
<dbReference type="AlphaFoldDB" id="A0A382D8P3"/>
<gene>
    <name evidence="2" type="ORF">METZ01_LOCUS186837</name>
</gene>
<dbReference type="GO" id="GO:0050897">
    <property type="term" value="F:cobalt ion binding"/>
    <property type="evidence" value="ECO:0007669"/>
    <property type="project" value="InterPro"/>
</dbReference>
<feature type="non-terminal residue" evidence="2">
    <location>
        <position position="166"/>
    </location>
</feature>
<dbReference type="InterPro" id="IPR013678">
    <property type="entry name" value="RNR_2_N"/>
</dbReference>
<proteinExistence type="predicted"/>